<sequence length="442" mass="49774">MKHQRKVVWKEGMFVAPQHFQQTERYITQYIQKYVALTSGSGSYGVSALEIESNYLKLGKLGVVRCSGVFQDGTLFDCTRELLIEVPENTIDKCIYLALPLSVEGENEYGPKEELRRYIVAEHNLFDASDAEQSGIKATLAEPNIRLVVEGEDVNGLVLIPIAKVLERRGDGEVVLDRGFIPSCLQYGASTQLKERLKELFILVQARAKNVLERIGVGEQTKSDLSLMREFMWLQTLNRWSPQIQILLSKPDSNVELLYEKLTSFSSELDSFTPAIGNANHRVLDKDNLHHAFGPLFSTLREQLSMVQSDKVTEFDWDVNLFDKRRLLRLSIPTLHQMDGRRLVLSVKSSIGASMLSSTFPSACTLSGISLIAELVRNSQSGVTINPLAVAPSELKAQVDLAYFEIETSHEYWQQLKSKREPIALHVDSRVPDLEIKLYALG</sequence>
<evidence type="ECO:0008006" key="3">
    <source>
        <dbReference type="Google" id="ProtNLM"/>
    </source>
</evidence>
<comment type="caution">
    <text evidence="1">The sequence shown here is derived from an EMBL/GenBank/DDBJ whole genome shotgun (WGS) entry which is preliminary data.</text>
</comment>
<dbReference type="NCBIfam" id="TIGR03353">
    <property type="entry name" value="VI_chp_4"/>
    <property type="match status" value="1"/>
</dbReference>
<dbReference type="PANTHER" id="PTHR35566:SF1">
    <property type="entry name" value="TYPE VI SECRETION SYSTEM BASEPLATE COMPONENT TSSK1"/>
    <property type="match status" value="1"/>
</dbReference>
<gene>
    <name evidence="1" type="ORF">VFDL14_21660</name>
</gene>
<name>A0A066UNL7_9VIBR</name>
<dbReference type="EMBL" id="JFFR01000027">
    <property type="protein sequence ID" value="KDN27487.1"/>
    <property type="molecule type" value="Genomic_DNA"/>
</dbReference>
<dbReference type="AlphaFoldDB" id="A0A066UNL7"/>
<proteinExistence type="predicted"/>
<keyword evidence="2" id="KW-1185">Reference proteome</keyword>
<dbReference type="Pfam" id="PF05936">
    <property type="entry name" value="T6SS_VasE"/>
    <property type="match status" value="1"/>
</dbReference>
<accession>A0A066UNL7</accession>
<evidence type="ECO:0000313" key="2">
    <source>
        <dbReference type="Proteomes" id="UP000027219"/>
    </source>
</evidence>
<reference evidence="1 2" key="1">
    <citation type="submission" date="2014-02" db="EMBL/GenBank/DDBJ databases">
        <title>Vibrio fortis Dalian14 Genome Sequencing.</title>
        <authorList>
            <person name="Wang Y."/>
            <person name="Song L."/>
            <person name="Liu G."/>
            <person name="Ding J."/>
        </authorList>
    </citation>
    <scope>NUCLEOTIDE SEQUENCE [LARGE SCALE GENOMIC DNA]</scope>
    <source>
        <strain evidence="1 2">Dalian14</strain>
    </source>
</reference>
<dbReference type="STRING" id="212667.VFDL14_21660"/>
<evidence type="ECO:0000313" key="1">
    <source>
        <dbReference type="EMBL" id="KDN27487.1"/>
    </source>
</evidence>
<dbReference type="OrthoDB" id="9775333at2"/>
<dbReference type="InterPro" id="IPR010263">
    <property type="entry name" value="T6SS_TssK"/>
</dbReference>
<dbReference type="PANTHER" id="PTHR35566">
    <property type="entry name" value="BLR3599 PROTEIN"/>
    <property type="match status" value="1"/>
</dbReference>
<organism evidence="1 2">
    <name type="scientific">Vibrio fortis</name>
    <dbReference type="NCBI Taxonomy" id="212667"/>
    <lineage>
        <taxon>Bacteria</taxon>
        <taxon>Pseudomonadati</taxon>
        <taxon>Pseudomonadota</taxon>
        <taxon>Gammaproteobacteria</taxon>
        <taxon>Vibrionales</taxon>
        <taxon>Vibrionaceae</taxon>
        <taxon>Vibrio</taxon>
    </lineage>
</organism>
<protein>
    <recommendedName>
        <fullName evidence="3">Type VI secretion system baseplate subunit TssK</fullName>
    </recommendedName>
</protein>
<dbReference type="RefSeq" id="WP_032552854.1">
    <property type="nucleotide sequence ID" value="NZ_JFFR01000027.1"/>
</dbReference>
<dbReference type="Proteomes" id="UP000027219">
    <property type="component" value="Unassembled WGS sequence"/>
</dbReference>